<reference evidence="1 2" key="3">
    <citation type="journal article" date="2015" name="Genome Announc.">
        <title>Draft Genome Sequence of the Archiascomycetous Yeast Saitoella complicata.</title>
        <authorList>
            <person name="Yamauchi K."/>
            <person name="Kondo S."/>
            <person name="Hamamoto M."/>
            <person name="Takahashi Y."/>
            <person name="Ogura Y."/>
            <person name="Hayashi T."/>
            <person name="Nishida H."/>
        </authorList>
    </citation>
    <scope>NUCLEOTIDE SEQUENCE [LARGE SCALE GENOMIC DNA]</scope>
    <source>
        <strain evidence="1 2">NRRL Y-17804</strain>
    </source>
</reference>
<reference evidence="1 2" key="2">
    <citation type="journal article" date="2014" name="J. Gen. Appl. Microbiol.">
        <title>The early diverging ascomycetous budding yeast Saitoella complicata has three histone deacetylases belonging to the Clr6, Hos2, and Rpd3 lineages.</title>
        <authorList>
            <person name="Nishida H."/>
            <person name="Matsumoto T."/>
            <person name="Kondo S."/>
            <person name="Hamamoto M."/>
            <person name="Yoshikawa H."/>
        </authorList>
    </citation>
    <scope>NUCLEOTIDE SEQUENCE [LARGE SCALE GENOMIC DNA]</scope>
    <source>
        <strain evidence="1 2">NRRL Y-17804</strain>
    </source>
</reference>
<proteinExistence type="predicted"/>
<keyword evidence="2" id="KW-1185">Reference proteome</keyword>
<name>A0A0E9NDY4_SAICN</name>
<protein>
    <submittedName>
        <fullName evidence="1">Uncharacterized protein</fullName>
    </submittedName>
</protein>
<sequence length="230" mass="25208">MAAVSRQRRDGVLGTRAREDQTWAQEYCVSKLRAEINLISTLGDGEGAARTCCAHVQLPATIAKGHQQHLQQTAIMSIRTAIAAGIPYLQPSSLDRPSPAVHLLAERSISQRFVHHPEFVLELPLTQITTVLAADSELHQRRDQTNCSKPAALLLVLPPELDFSFAVIVCVTFTSTRENMHLDELRADLIRGTLPPPIASMFGLRLGVDPVVGGGWFYYGTASRHMAGYS</sequence>
<dbReference type="Proteomes" id="UP000033140">
    <property type="component" value="Unassembled WGS sequence"/>
</dbReference>
<gene>
    <name evidence="1" type="ORF">G7K_2206-t1</name>
</gene>
<accession>A0A0E9NDY4</accession>
<reference evidence="1 2" key="1">
    <citation type="journal article" date="2011" name="J. Gen. Appl. Microbiol.">
        <title>Draft genome sequencing of the enigmatic yeast Saitoella complicata.</title>
        <authorList>
            <person name="Nishida H."/>
            <person name="Hamamoto M."/>
            <person name="Sugiyama J."/>
        </authorList>
    </citation>
    <scope>NUCLEOTIDE SEQUENCE [LARGE SCALE GENOMIC DNA]</scope>
    <source>
        <strain evidence="1 2">NRRL Y-17804</strain>
    </source>
</reference>
<evidence type="ECO:0000313" key="2">
    <source>
        <dbReference type="Proteomes" id="UP000033140"/>
    </source>
</evidence>
<comment type="caution">
    <text evidence="1">The sequence shown here is derived from an EMBL/GenBank/DDBJ whole genome shotgun (WGS) entry which is preliminary data.</text>
</comment>
<evidence type="ECO:0000313" key="1">
    <source>
        <dbReference type="EMBL" id="GAO48018.1"/>
    </source>
</evidence>
<dbReference type="EMBL" id="BACD03000012">
    <property type="protein sequence ID" value="GAO48018.1"/>
    <property type="molecule type" value="Genomic_DNA"/>
</dbReference>
<dbReference type="AlphaFoldDB" id="A0A0E9NDY4"/>
<organism evidence="1 2">
    <name type="scientific">Saitoella complicata (strain BCRC 22490 / CBS 7301 / JCM 7358 / NBRC 10748 / NRRL Y-17804)</name>
    <dbReference type="NCBI Taxonomy" id="698492"/>
    <lineage>
        <taxon>Eukaryota</taxon>
        <taxon>Fungi</taxon>
        <taxon>Dikarya</taxon>
        <taxon>Ascomycota</taxon>
        <taxon>Taphrinomycotina</taxon>
        <taxon>Taphrinomycotina incertae sedis</taxon>
        <taxon>Saitoella</taxon>
    </lineage>
</organism>